<protein>
    <recommendedName>
        <fullName evidence="12">Ionotropic glutamate receptor L-glutamate and glycine-binding domain-containing protein</fullName>
    </recommendedName>
</protein>
<dbReference type="PANTHER" id="PTHR22714:SF2">
    <property type="entry name" value="IONOTROPIC GLUTAMATE RECEPTOR L-GLUTAMATE AND GLYCINE-BINDING DOMAIN-CONTAINING PROTEIN"/>
    <property type="match status" value="1"/>
</dbReference>
<feature type="domain" description="Ionotropic glutamate receptor L-glutamate and glycine-binding" evidence="12">
    <location>
        <begin position="29"/>
        <end position="87"/>
    </location>
</feature>
<dbReference type="Proteomes" id="UP001175271">
    <property type="component" value="Unassembled WGS sequence"/>
</dbReference>
<evidence type="ECO:0000256" key="2">
    <source>
        <dbReference type="ARBA" id="ARBA00022448"/>
    </source>
</evidence>
<dbReference type="EMBL" id="JAUCMV010000004">
    <property type="protein sequence ID" value="KAK0404764.1"/>
    <property type="molecule type" value="Genomic_DNA"/>
</dbReference>
<evidence type="ECO:0000256" key="8">
    <source>
        <dbReference type="ARBA" id="ARBA00023180"/>
    </source>
</evidence>
<evidence type="ECO:0000256" key="10">
    <source>
        <dbReference type="ARBA" id="ARBA00023303"/>
    </source>
</evidence>
<keyword evidence="8" id="KW-0325">Glycoprotein</keyword>
<evidence type="ECO:0000256" key="7">
    <source>
        <dbReference type="ARBA" id="ARBA00023170"/>
    </source>
</evidence>
<comment type="caution">
    <text evidence="13">The sequence shown here is derived from an EMBL/GenBank/DDBJ whole genome shotgun (WGS) entry which is preliminary data.</text>
</comment>
<evidence type="ECO:0000313" key="13">
    <source>
        <dbReference type="EMBL" id="KAK0404764.1"/>
    </source>
</evidence>
<evidence type="ECO:0000256" key="5">
    <source>
        <dbReference type="ARBA" id="ARBA00023065"/>
    </source>
</evidence>
<keyword evidence="10" id="KW-0407">Ion channel</keyword>
<sequence length="478" mass="53915">MDPKGVARHLRVGFLEVEMDSVRCFRQIPFQKCRRPGAEVELIHIIFQILGVDFEIIDVQREYGVRNELGSRDENGNWTGMMGLLLDGAIDVSGLSMRIAPEREEFVLFAYPIRYFQTVYITKRPEILETPEFIGATLSLSTWLLFGVLLLLLVLLNLLLRFSAAKKGVTFCGELTKAVWPFKGRLLKSFVPFLPYPRPSLDFQDIISVNLRQSASLPHSPTALFVLNGIYMVACIVLVTCFQSEMYAKLVAPSRYRIPFRNQEELVGALQRREVFMSGYSAHPILCVSPKICEQLTDALRKEPIKVRRVESEVVADIARSGVYQSTMDTAFIPNELSWFSRKRDKIVIRDDLGVAHFASFVFPKRLRRLRDRFNEALMTVLPAVRHITAAHGYRTLKDAYVPSVSTSVLALSLQRHLLQLFAVYALGVAFAIAVFCAELLLGNTFCRLNPQERLAPLLDAFFGGSSNGKPRGSPSTS</sequence>
<dbReference type="InterPro" id="IPR019594">
    <property type="entry name" value="Glu/Gly-bd"/>
</dbReference>
<keyword evidence="14" id="KW-1185">Reference proteome</keyword>
<feature type="transmembrane region" description="Helical" evidence="11">
    <location>
        <begin position="222"/>
        <end position="242"/>
    </location>
</feature>
<reference evidence="13" key="1">
    <citation type="submission" date="2023-06" db="EMBL/GenBank/DDBJ databases">
        <title>Genomic analysis of the entomopathogenic nematode Steinernema hermaphroditum.</title>
        <authorList>
            <person name="Schwarz E.M."/>
            <person name="Heppert J.K."/>
            <person name="Baniya A."/>
            <person name="Schwartz H.T."/>
            <person name="Tan C.-H."/>
            <person name="Antoshechkin I."/>
            <person name="Sternberg P.W."/>
            <person name="Goodrich-Blair H."/>
            <person name="Dillman A.R."/>
        </authorList>
    </citation>
    <scope>NUCLEOTIDE SEQUENCE</scope>
    <source>
        <strain evidence="13">PS9179</strain>
        <tissue evidence="13">Whole animal</tissue>
    </source>
</reference>
<organism evidence="13 14">
    <name type="scientific">Steinernema hermaphroditum</name>
    <dbReference type="NCBI Taxonomy" id="289476"/>
    <lineage>
        <taxon>Eukaryota</taxon>
        <taxon>Metazoa</taxon>
        <taxon>Ecdysozoa</taxon>
        <taxon>Nematoda</taxon>
        <taxon>Chromadorea</taxon>
        <taxon>Rhabditida</taxon>
        <taxon>Tylenchina</taxon>
        <taxon>Panagrolaimomorpha</taxon>
        <taxon>Strongyloidoidea</taxon>
        <taxon>Steinernematidae</taxon>
        <taxon>Steinernema</taxon>
    </lineage>
</organism>
<accession>A0AA39LPP8</accession>
<dbReference type="GO" id="GO:0015276">
    <property type="term" value="F:ligand-gated monoatomic ion channel activity"/>
    <property type="evidence" value="ECO:0007669"/>
    <property type="project" value="InterPro"/>
</dbReference>
<dbReference type="SUPFAM" id="SSF53850">
    <property type="entry name" value="Periplasmic binding protein-like II"/>
    <property type="match status" value="1"/>
</dbReference>
<dbReference type="PANTHER" id="PTHR22714">
    <property type="entry name" value="PROTEIN CBG02446-RELATED"/>
    <property type="match status" value="1"/>
</dbReference>
<evidence type="ECO:0000256" key="4">
    <source>
        <dbReference type="ARBA" id="ARBA00022989"/>
    </source>
</evidence>
<keyword evidence="2" id="KW-0813">Transport</keyword>
<feature type="transmembrane region" description="Helical" evidence="11">
    <location>
        <begin position="422"/>
        <end position="442"/>
    </location>
</feature>
<dbReference type="GO" id="GO:0016020">
    <property type="term" value="C:membrane"/>
    <property type="evidence" value="ECO:0007669"/>
    <property type="project" value="UniProtKB-SubCell"/>
</dbReference>
<dbReference type="SMART" id="SM00918">
    <property type="entry name" value="Lig_chan-Glu_bd"/>
    <property type="match status" value="1"/>
</dbReference>
<proteinExistence type="predicted"/>
<keyword evidence="6 11" id="KW-0472">Membrane</keyword>
<evidence type="ECO:0000256" key="1">
    <source>
        <dbReference type="ARBA" id="ARBA00004141"/>
    </source>
</evidence>
<keyword evidence="5" id="KW-0406">Ion transport</keyword>
<evidence type="ECO:0000259" key="12">
    <source>
        <dbReference type="SMART" id="SM00918"/>
    </source>
</evidence>
<dbReference type="Gene3D" id="3.40.190.10">
    <property type="entry name" value="Periplasmic binding protein-like II"/>
    <property type="match status" value="1"/>
</dbReference>
<evidence type="ECO:0000256" key="11">
    <source>
        <dbReference type="SAM" id="Phobius"/>
    </source>
</evidence>
<keyword evidence="3 11" id="KW-0812">Transmembrane</keyword>
<keyword evidence="4 11" id="KW-1133">Transmembrane helix</keyword>
<feature type="transmembrane region" description="Helical" evidence="11">
    <location>
        <begin position="133"/>
        <end position="160"/>
    </location>
</feature>
<gene>
    <name evidence="13" type="ORF">QR680_017614</name>
</gene>
<evidence type="ECO:0000256" key="9">
    <source>
        <dbReference type="ARBA" id="ARBA00023286"/>
    </source>
</evidence>
<keyword evidence="9" id="KW-1071">Ligand-gated ion channel</keyword>
<name>A0AA39LPP8_9BILA</name>
<evidence type="ECO:0000256" key="6">
    <source>
        <dbReference type="ARBA" id="ARBA00023136"/>
    </source>
</evidence>
<dbReference type="Pfam" id="PF10613">
    <property type="entry name" value="Lig_chan-Glu_bd"/>
    <property type="match status" value="1"/>
</dbReference>
<keyword evidence="7" id="KW-0675">Receptor</keyword>
<dbReference type="InterPro" id="IPR040128">
    <property type="entry name" value="T25E4.2-like"/>
</dbReference>
<dbReference type="AlphaFoldDB" id="A0AA39LPP8"/>
<evidence type="ECO:0000256" key="3">
    <source>
        <dbReference type="ARBA" id="ARBA00022692"/>
    </source>
</evidence>
<comment type="subcellular location">
    <subcellularLocation>
        <location evidence="1">Membrane</location>
        <topology evidence="1">Multi-pass membrane protein</topology>
    </subcellularLocation>
</comment>
<evidence type="ECO:0000313" key="14">
    <source>
        <dbReference type="Proteomes" id="UP001175271"/>
    </source>
</evidence>